<dbReference type="InterPro" id="IPR027417">
    <property type="entry name" value="P-loop_NTPase"/>
</dbReference>
<dbReference type="PROSITE" id="PS50893">
    <property type="entry name" value="ABC_TRANSPORTER_2"/>
    <property type="match status" value="1"/>
</dbReference>
<keyword evidence="2" id="KW-0813">Transport</keyword>
<dbReference type="EMBL" id="JBHSWB010000001">
    <property type="protein sequence ID" value="MFC6662192.1"/>
    <property type="molecule type" value="Genomic_DNA"/>
</dbReference>
<keyword evidence="3 9" id="KW-0812">Transmembrane</keyword>
<keyword evidence="5 11" id="KW-0067">ATP-binding</keyword>
<feature type="transmembrane region" description="Helical" evidence="9">
    <location>
        <begin position="465"/>
        <end position="489"/>
    </location>
</feature>
<proteinExistence type="predicted"/>
<feature type="transmembrane region" description="Helical" evidence="9">
    <location>
        <begin position="385"/>
        <end position="408"/>
    </location>
</feature>
<evidence type="ECO:0000259" key="10">
    <source>
        <dbReference type="PROSITE" id="PS50893"/>
    </source>
</evidence>
<keyword evidence="4" id="KW-0547">Nucleotide-binding</keyword>
<organism evidence="11 12">
    <name type="scientific">Deinococcus multiflagellatus</name>
    <dbReference type="NCBI Taxonomy" id="1656887"/>
    <lineage>
        <taxon>Bacteria</taxon>
        <taxon>Thermotogati</taxon>
        <taxon>Deinococcota</taxon>
        <taxon>Deinococci</taxon>
        <taxon>Deinococcales</taxon>
        <taxon>Deinococcaceae</taxon>
        <taxon>Deinococcus</taxon>
    </lineage>
</organism>
<comment type="caution">
    <text evidence="11">The sequence shown here is derived from an EMBL/GenBank/DDBJ whole genome shotgun (WGS) entry which is preliminary data.</text>
</comment>
<evidence type="ECO:0000313" key="11">
    <source>
        <dbReference type="EMBL" id="MFC6662192.1"/>
    </source>
</evidence>
<comment type="subcellular location">
    <subcellularLocation>
        <location evidence="1">Membrane</location>
        <topology evidence="1">Multi-pass membrane protein</topology>
    </subcellularLocation>
</comment>
<dbReference type="PANTHER" id="PTHR42711:SF17">
    <property type="entry name" value="ABC TRANSPORTER ATP-BINDING PROTEIN"/>
    <property type="match status" value="1"/>
</dbReference>
<dbReference type="SUPFAM" id="SSF52540">
    <property type="entry name" value="P-loop containing nucleoside triphosphate hydrolases"/>
    <property type="match status" value="1"/>
</dbReference>
<protein>
    <submittedName>
        <fullName evidence="11">ABC transporter ATP-binding protein/permease</fullName>
    </submittedName>
</protein>
<dbReference type="Pfam" id="PF01061">
    <property type="entry name" value="ABC2_membrane"/>
    <property type="match status" value="1"/>
</dbReference>
<keyword evidence="7 9" id="KW-0472">Membrane</keyword>
<evidence type="ECO:0000256" key="7">
    <source>
        <dbReference type="ARBA" id="ARBA00023136"/>
    </source>
</evidence>
<evidence type="ECO:0000256" key="4">
    <source>
        <dbReference type="ARBA" id="ARBA00022741"/>
    </source>
</evidence>
<evidence type="ECO:0000256" key="9">
    <source>
        <dbReference type="SAM" id="Phobius"/>
    </source>
</evidence>
<keyword evidence="6 9" id="KW-1133">Transmembrane helix</keyword>
<feature type="region of interest" description="Disordered" evidence="8">
    <location>
        <begin position="290"/>
        <end position="315"/>
    </location>
</feature>
<name>A0ABW1ZP81_9DEIO</name>
<dbReference type="Proteomes" id="UP001596317">
    <property type="component" value="Unassembled WGS sequence"/>
</dbReference>
<keyword evidence="12" id="KW-1185">Reference proteome</keyword>
<dbReference type="InterPro" id="IPR003593">
    <property type="entry name" value="AAA+_ATPase"/>
</dbReference>
<evidence type="ECO:0000256" key="2">
    <source>
        <dbReference type="ARBA" id="ARBA00022448"/>
    </source>
</evidence>
<feature type="transmembrane region" description="Helical" evidence="9">
    <location>
        <begin position="353"/>
        <end position="373"/>
    </location>
</feature>
<evidence type="ECO:0000256" key="3">
    <source>
        <dbReference type="ARBA" id="ARBA00022692"/>
    </source>
</evidence>
<evidence type="ECO:0000256" key="1">
    <source>
        <dbReference type="ARBA" id="ARBA00004141"/>
    </source>
</evidence>
<dbReference type="InterPro" id="IPR003439">
    <property type="entry name" value="ABC_transporter-like_ATP-bd"/>
</dbReference>
<feature type="transmembrane region" description="Helical" evidence="9">
    <location>
        <begin position="501"/>
        <end position="523"/>
    </location>
</feature>
<dbReference type="SMART" id="SM00382">
    <property type="entry name" value="AAA"/>
    <property type="match status" value="1"/>
</dbReference>
<dbReference type="CDD" id="cd03230">
    <property type="entry name" value="ABC_DR_subfamily_A"/>
    <property type="match status" value="1"/>
</dbReference>
<evidence type="ECO:0000313" key="12">
    <source>
        <dbReference type="Proteomes" id="UP001596317"/>
    </source>
</evidence>
<dbReference type="Pfam" id="PF00005">
    <property type="entry name" value="ABC_tran"/>
    <property type="match status" value="1"/>
</dbReference>
<evidence type="ECO:0000256" key="6">
    <source>
        <dbReference type="ARBA" id="ARBA00022989"/>
    </source>
</evidence>
<dbReference type="PANTHER" id="PTHR42711">
    <property type="entry name" value="ABC TRANSPORTER ATP-BINDING PROTEIN"/>
    <property type="match status" value="1"/>
</dbReference>
<feature type="transmembrane region" description="Helical" evidence="9">
    <location>
        <begin position="428"/>
        <end position="453"/>
    </location>
</feature>
<evidence type="ECO:0000256" key="8">
    <source>
        <dbReference type="SAM" id="MobiDB-lite"/>
    </source>
</evidence>
<dbReference type="InterPro" id="IPR050763">
    <property type="entry name" value="ABC_transporter_ATP-binding"/>
</dbReference>
<dbReference type="GO" id="GO:0005524">
    <property type="term" value="F:ATP binding"/>
    <property type="evidence" value="ECO:0007669"/>
    <property type="project" value="UniProtKB-KW"/>
</dbReference>
<sequence length="557" mass="60583">MQLERHTPRTWRPEYAGPAIELQEVSKAYGAIPALHPTSLSIHPGEVVALLGPNGAGKSTLVNMVLGLLAPTQGAVKVYGRSPLDAAHRMHTGSMLQQVHLAANLRVAELVELFSSYYPAPLPVAETLRRAGLSDLATRTYRQLSGGQRQRVRFALALCGDPALIVMDEPTVALDVDTRRSFWTQVRALVDDGRTVLLTTHYLEEADALADRILVMDKGRLVAQATPQELKARVNVQHVSLRSALLTEAQLMAVPGVRAVRQQDGVLHLTVDGQAVIAPPVRPGPCPAGIHRAARQPGRRVPGPQDPTRSERMSLVQDVPRTRPFPAPRVNRWRLYRLEIRAETLTLLRSPMFLIPTIIFPLLFYVVFGFTYMNQSAGNVRVPMYMLATYGAFGVIGASLFSFGVGIANDRASGWLKIKRVSPMPPGAFLLSKLVTSLMFNVTIISLMFLLGATVGRVEMPAETWLRLGLALILGGLPFTALGLALGFLSGPGAAPALANVIYIPMSFASGLWMPYAMLPAFFQKIAPALPPTTSRSWPWARLVPHTTPTCSPTCCG</sequence>
<dbReference type="RefSeq" id="WP_380057925.1">
    <property type="nucleotide sequence ID" value="NZ_JBHSWB010000001.1"/>
</dbReference>
<dbReference type="PROSITE" id="PS00211">
    <property type="entry name" value="ABC_TRANSPORTER_1"/>
    <property type="match status" value="1"/>
</dbReference>
<dbReference type="Gene3D" id="3.40.50.300">
    <property type="entry name" value="P-loop containing nucleotide triphosphate hydrolases"/>
    <property type="match status" value="1"/>
</dbReference>
<evidence type="ECO:0000256" key="5">
    <source>
        <dbReference type="ARBA" id="ARBA00022840"/>
    </source>
</evidence>
<feature type="domain" description="ABC transporter" evidence="10">
    <location>
        <begin position="20"/>
        <end position="243"/>
    </location>
</feature>
<gene>
    <name evidence="11" type="ORF">ACFP90_19095</name>
</gene>
<dbReference type="InterPro" id="IPR013525">
    <property type="entry name" value="ABC2_TM"/>
</dbReference>
<accession>A0ABW1ZP81</accession>
<reference evidence="12" key="1">
    <citation type="journal article" date="2019" name="Int. J. Syst. Evol. Microbiol.">
        <title>The Global Catalogue of Microorganisms (GCM) 10K type strain sequencing project: providing services to taxonomists for standard genome sequencing and annotation.</title>
        <authorList>
            <consortium name="The Broad Institute Genomics Platform"/>
            <consortium name="The Broad Institute Genome Sequencing Center for Infectious Disease"/>
            <person name="Wu L."/>
            <person name="Ma J."/>
        </authorList>
    </citation>
    <scope>NUCLEOTIDE SEQUENCE [LARGE SCALE GENOMIC DNA]</scope>
    <source>
        <strain evidence="12">CCUG 63830</strain>
    </source>
</reference>
<dbReference type="InterPro" id="IPR017871">
    <property type="entry name" value="ABC_transporter-like_CS"/>
</dbReference>